<dbReference type="PANTHER" id="PTHR44227:SF3">
    <property type="entry name" value="PROTEIN O-MANNOSYL-TRANSFERASE TMTC4"/>
    <property type="match status" value="1"/>
</dbReference>
<organism evidence="4 5">
    <name type="scientific">Geotalea uraniireducens</name>
    <dbReference type="NCBI Taxonomy" id="351604"/>
    <lineage>
        <taxon>Bacteria</taxon>
        <taxon>Pseudomonadati</taxon>
        <taxon>Thermodesulfobacteriota</taxon>
        <taxon>Desulfuromonadia</taxon>
        <taxon>Geobacterales</taxon>
        <taxon>Geobacteraceae</taxon>
        <taxon>Geotalea</taxon>
    </lineage>
</organism>
<feature type="transmembrane region" description="Helical" evidence="3">
    <location>
        <begin position="329"/>
        <end position="347"/>
    </location>
</feature>
<feature type="transmembrane region" description="Helical" evidence="3">
    <location>
        <begin position="53"/>
        <end position="74"/>
    </location>
</feature>
<sequence length="553" mass="60426">MKSSRKVVVATALIVALISLLVYLRALDCGFVNWDDQIYILNNVDIRGLDRKFFVWAFTDTATGWWMPLTWLSFAVDYHFWGLDPFGYHLTNILLHAVNGGLVVLLADRLLAGAAGSGEQGPAPARWRYPALLLLAGLVWGLHPLRVESVAWATERKDVLNGAFALGAAIFYLHYAQLVDVPGRRRTAVHAYLASLVLFGCSLMAKPVSVVIPILFLVADWAPLGRLRRGGVLALVREKVPYFALAAAMATLTLAVAEQDNVLLNLTLGQRIAVSGNAVFEYCRLTLWPVGIIPLYFIPDPIPVAYTVKTVIVAGAACCCVYAGIKRPWLLATGLCFVIPLLPVMAFTQNGIQAFAARFTYLPAVVPSIVAAAGVGKVCAGGAGRAKRLPVAGLAVALLFFYGAMTVRLIDVWHDSGTMWSRVIAFQPFDRAYFYRALFRVDNGDYSAAVDDYTACLEIALREGLPEAFNLYAFRGEAFLRWGKYDEAVRDFSAAIASAAQPLYYYNRGVALRKLGRLAEAAADFRRAGKAKGQIEWFDRESGGQNKPVGAGN</sequence>
<dbReference type="InterPro" id="IPR052346">
    <property type="entry name" value="O-mannosyl-transferase_TMTC"/>
</dbReference>
<keyword evidence="5" id="KW-1185">Reference proteome</keyword>
<dbReference type="RefSeq" id="WP_282000429.1">
    <property type="nucleotide sequence ID" value="NZ_AP027151.1"/>
</dbReference>
<feature type="transmembrane region" description="Helical" evidence="3">
    <location>
        <begin position="86"/>
        <end position="107"/>
    </location>
</feature>
<evidence type="ECO:0000256" key="3">
    <source>
        <dbReference type="SAM" id="Phobius"/>
    </source>
</evidence>
<gene>
    <name evidence="4" type="ORF">GURASL_32460</name>
</gene>
<evidence type="ECO:0000313" key="4">
    <source>
        <dbReference type="EMBL" id="BDV44323.1"/>
    </source>
</evidence>
<feature type="transmembrane region" description="Helical" evidence="3">
    <location>
        <begin position="304"/>
        <end position="322"/>
    </location>
</feature>
<dbReference type="PANTHER" id="PTHR44227">
    <property type="match status" value="1"/>
</dbReference>
<evidence type="ECO:0000256" key="2">
    <source>
        <dbReference type="ARBA" id="ARBA00022803"/>
    </source>
</evidence>
<dbReference type="InterPro" id="IPR019734">
    <property type="entry name" value="TPR_rpt"/>
</dbReference>
<evidence type="ECO:0000313" key="5">
    <source>
        <dbReference type="Proteomes" id="UP001317705"/>
    </source>
</evidence>
<feature type="transmembrane region" description="Helical" evidence="3">
    <location>
        <begin position="391"/>
        <end position="410"/>
    </location>
</feature>
<dbReference type="Proteomes" id="UP001317705">
    <property type="component" value="Chromosome"/>
</dbReference>
<dbReference type="SMART" id="SM00028">
    <property type="entry name" value="TPR"/>
    <property type="match status" value="3"/>
</dbReference>
<protein>
    <recommendedName>
        <fullName evidence="6">Tetratricopeptide repeat protein</fullName>
    </recommendedName>
</protein>
<feature type="transmembrane region" description="Helical" evidence="3">
    <location>
        <begin position="196"/>
        <end position="219"/>
    </location>
</feature>
<dbReference type="SUPFAM" id="SSF48452">
    <property type="entry name" value="TPR-like"/>
    <property type="match status" value="1"/>
</dbReference>
<keyword evidence="1" id="KW-0677">Repeat</keyword>
<feature type="transmembrane region" description="Helical" evidence="3">
    <location>
        <begin position="240"/>
        <end position="257"/>
    </location>
</feature>
<dbReference type="EMBL" id="AP027151">
    <property type="protein sequence ID" value="BDV44323.1"/>
    <property type="molecule type" value="Genomic_DNA"/>
</dbReference>
<name>A0ABN6VVI3_9BACT</name>
<dbReference type="Pfam" id="PF13181">
    <property type="entry name" value="TPR_8"/>
    <property type="match status" value="1"/>
</dbReference>
<reference evidence="4 5" key="1">
    <citation type="submission" date="2022-12" db="EMBL/GenBank/DDBJ databases">
        <title>Polyphasic characterization of Geotalea uranireducens NIT-SL11 newly isolated from a complex of sewage sludge and microbially reduced graphene oxide.</title>
        <authorList>
            <person name="Xie L."/>
            <person name="Yoshida N."/>
            <person name="Meng L."/>
        </authorList>
    </citation>
    <scope>NUCLEOTIDE SEQUENCE [LARGE SCALE GENOMIC DNA]</scope>
    <source>
        <strain evidence="4 5">NIT-SL11</strain>
    </source>
</reference>
<keyword evidence="3" id="KW-0812">Transmembrane</keyword>
<keyword evidence="2" id="KW-0802">TPR repeat</keyword>
<keyword evidence="3" id="KW-1133">Transmembrane helix</keyword>
<feature type="transmembrane region" description="Helical" evidence="3">
    <location>
        <begin position="359"/>
        <end position="379"/>
    </location>
</feature>
<dbReference type="InterPro" id="IPR011990">
    <property type="entry name" value="TPR-like_helical_dom_sf"/>
</dbReference>
<accession>A0ABN6VVI3</accession>
<evidence type="ECO:0008006" key="6">
    <source>
        <dbReference type="Google" id="ProtNLM"/>
    </source>
</evidence>
<dbReference type="Gene3D" id="1.25.40.10">
    <property type="entry name" value="Tetratricopeptide repeat domain"/>
    <property type="match status" value="1"/>
</dbReference>
<keyword evidence="3" id="KW-0472">Membrane</keyword>
<feature type="transmembrane region" description="Helical" evidence="3">
    <location>
        <begin position="159"/>
        <end position="176"/>
    </location>
</feature>
<feature type="transmembrane region" description="Helical" evidence="3">
    <location>
        <begin position="127"/>
        <end position="147"/>
    </location>
</feature>
<evidence type="ECO:0000256" key="1">
    <source>
        <dbReference type="ARBA" id="ARBA00022737"/>
    </source>
</evidence>
<proteinExistence type="predicted"/>